<evidence type="ECO:0000256" key="1">
    <source>
        <dbReference type="ARBA" id="ARBA00023002"/>
    </source>
</evidence>
<dbReference type="SUPFAM" id="SSF55347">
    <property type="entry name" value="Glyceraldehyde-3-phosphate dehydrogenase-like, C-terminal domain"/>
    <property type="match status" value="1"/>
</dbReference>
<dbReference type="AlphaFoldDB" id="A0A382W5W0"/>
<dbReference type="Gene3D" id="3.30.360.10">
    <property type="entry name" value="Dihydrodipicolinate Reductase, domain 2"/>
    <property type="match status" value="1"/>
</dbReference>
<evidence type="ECO:0000259" key="3">
    <source>
        <dbReference type="Pfam" id="PF22725"/>
    </source>
</evidence>
<feature type="non-terminal residue" evidence="4">
    <location>
        <position position="1"/>
    </location>
</feature>
<evidence type="ECO:0000259" key="2">
    <source>
        <dbReference type="Pfam" id="PF01408"/>
    </source>
</evidence>
<name>A0A382W5W0_9ZZZZ</name>
<dbReference type="PANTHER" id="PTHR42840">
    <property type="entry name" value="NAD(P)-BINDING ROSSMANN-FOLD SUPERFAMILY PROTEIN-RELATED"/>
    <property type="match status" value="1"/>
</dbReference>
<organism evidence="4">
    <name type="scientific">marine metagenome</name>
    <dbReference type="NCBI Taxonomy" id="408172"/>
    <lineage>
        <taxon>unclassified sequences</taxon>
        <taxon>metagenomes</taxon>
        <taxon>ecological metagenomes</taxon>
    </lineage>
</organism>
<dbReference type="GO" id="GO:0016491">
    <property type="term" value="F:oxidoreductase activity"/>
    <property type="evidence" value="ECO:0007669"/>
    <property type="project" value="UniProtKB-KW"/>
</dbReference>
<dbReference type="GO" id="GO:0000166">
    <property type="term" value="F:nucleotide binding"/>
    <property type="evidence" value="ECO:0007669"/>
    <property type="project" value="InterPro"/>
</dbReference>
<keyword evidence="1" id="KW-0560">Oxidoreductase</keyword>
<feature type="non-terminal residue" evidence="4">
    <location>
        <position position="280"/>
    </location>
</feature>
<dbReference type="InterPro" id="IPR036291">
    <property type="entry name" value="NAD(P)-bd_dom_sf"/>
</dbReference>
<proteinExistence type="predicted"/>
<dbReference type="Gene3D" id="3.40.50.720">
    <property type="entry name" value="NAD(P)-binding Rossmann-like Domain"/>
    <property type="match status" value="1"/>
</dbReference>
<gene>
    <name evidence="4" type="ORF">METZ01_LOCUS406589</name>
</gene>
<dbReference type="PANTHER" id="PTHR42840:SF3">
    <property type="entry name" value="BINDING ROSSMANN FOLD OXIDOREDUCTASE, PUTATIVE (AFU_ORTHOLOGUE AFUA_2G10240)-RELATED"/>
    <property type="match status" value="1"/>
</dbReference>
<dbReference type="InterPro" id="IPR055170">
    <property type="entry name" value="GFO_IDH_MocA-like_dom"/>
</dbReference>
<reference evidence="4" key="1">
    <citation type="submission" date="2018-05" db="EMBL/GenBank/DDBJ databases">
        <authorList>
            <person name="Lanie J.A."/>
            <person name="Ng W.-L."/>
            <person name="Kazmierczak K.M."/>
            <person name="Andrzejewski T.M."/>
            <person name="Davidsen T.M."/>
            <person name="Wayne K.J."/>
            <person name="Tettelin H."/>
            <person name="Glass J.I."/>
            <person name="Rusch D."/>
            <person name="Podicherti R."/>
            <person name="Tsui H.-C.T."/>
            <person name="Winkler M.E."/>
        </authorList>
    </citation>
    <scope>NUCLEOTIDE SEQUENCE</scope>
</reference>
<feature type="domain" description="GFO/IDH/MocA-like oxidoreductase" evidence="3">
    <location>
        <begin position="88"/>
        <end position="207"/>
    </location>
</feature>
<evidence type="ECO:0008006" key="5">
    <source>
        <dbReference type="Google" id="ProtNLM"/>
    </source>
</evidence>
<dbReference type="InterPro" id="IPR000683">
    <property type="entry name" value="Gfo/Idh/MocA-like_OxRdtase_N"/>
</dbReference>
<protein>
    <recommendedName>
        <fullName evidence="5">Gfo/Idh/MocA-like oxidoreductase N-terminal domain-containing protein</fullName>
    </recommendedName>
</protein>
<dbReference type="Pfam" id="PF22725">
    <property type="entry name" value="GFO_IDH_MocA_C3"/>
    <property type="match status" value="1"/>
</dbReference>
<dbReference type="SUPFAM" id="SSF51735">
    <property type="entry name" value="NAD(P)-binding Rossmann-fold domains"/>
    <property type="match status" value="1"/>
</dbReference>
<accession>A0A382W5W0</accession>
<feature type="domain" description="Gfo/Idh/MocA-like oxidoreductase N-terminal" evidence="2">
    <location>
        <begin position="2"/>
        <end position="80"/>
    </location>
</feature>
<sequence length="280" mass="30741">TALAAELDATVAQSIEEVIDTSPDALVISTSTVNHAKLVEIAVDAGIPAFCEKPVSLDLSTTNRLVQRVAASGVQVQVGFQRRFDSGFKMAREKVLKGELGRIYLVRMLGLDYQPPPENFIKGSGGMYKDMHIHEFDLIPWVVGQSIVEVYAEGSVLVDEAFRRQNDVDTTALVLKLSEGALVVLTGSRHNPLGYDVRMELHGADDSVSVGLDKRVPIRPVETERLGSNSPYLDFFDRFGEAFHAELIEFLRVVRGEIESPSTVEESRQSLRVALAAEVS</sequence>
<dbReference type="EMBL" id="UINC01156997">
    <property type="protein sequence ID" value="SVD53735.1"/>
    <property type="molecule type" value="Genomic_DNA"/>
</dbReference>
<dbReference type="Pfam" id="PF01408">
    <property type="entry name" value="GFO_IDH_MocA"/>
    <property type="match status" value="1"/>
</dbReference>
<evidence type="ECO:0000313" key="4">
    <source>
        <dbReference type="EMBL" id="SVD53735.1"/>
    </source>
</evidence>